<protein>
    <recommendedName>
        <fullName evidence="2">cysteine-S-conjugate beta-lyase</fullName>
        <ecNumber evidence="2">4.4.1.13</ecNumber>
    </recommendedName>
</protein>
<dbReference type="NCBIfam" id="TIGR04350">
    <property type="entry name" value="C_S_lyase_PatB"/>
    <property type="match status" value="1"/>
</dbReference>
<reference evidence="7 8" key="1">
    <citation type="submission" date="2018-02" db="EMBL/GenBank/DDBJ databases">
        <title>Jeotgalibacillus proteolyticum sp. nov. a protease producing bacterium isolated from ocean sediments of Laizhou Bay.</title>
        <authorList>
            <person name="Li Y."/>
        </authorList>
    </citation>
    <scope>NUCLEOTIDE SEQUENCE [LARGE SCALE GENOMIC DNA]</scope>
    <source>
        <strain evidence="7 8">22-7</strain>
    </source>
</reference>
<dbReference type="OrthoDB" id="9802872at2"/>
<dbReference type="CDD" id="cd00609">
    <property type="entry name" value="AAT_like"/>
    <property type="match status" value="1"/>
</dbReference>
<evidence type="ECO:0000313" key="8">
    <source>
        <dbReference type="Proteomes" id="UP000239047"/>
    </source>
</evidence>
<dbReference type="PANTHER" id="PTHR43525:SF1">
    <property type="entry name" value="PROTEIN MALY"/>
    <property type="match status" value="1"/>
</dbReference>
<keyword evidence="8" id="KW-1185">Reference proteome</keyword>
<evidence type="ECO:0000256" key="2">
    <source>
        <dbReference type="ARBA" id="ARBA00012224"/>
    </source>
</evidence>
<name>A0A2S5GAG3_9BACL</name>
<dbReference type="SUPFAM" id="SSF53383">
    <property type="entry name" value="PLP-dependent transferases"/>
    <property type="match status" value="1"/>
</dbReference>
<dbReference type="EMBL" id="PREZ01000004">
    <property type="protein sequence ID" value="PPA69986.1"/>
    <property type="molecule type" value="Genomic_DNA"/>
</dbReference>
<dbReference type="AlphaFoldDB" id="A0A2S5GAG3"/>
<evidence type="ECO:0000259" key="6">
    <source>
        <dbReference type="Pfam" id="PF00155"/>
    </source>
</evidence>
<organism evidence="7 8">
    <name type="scientific">Jeotgalibacillus proteolyticus</name>
    <dbReference type="NCBI Taxonomy" id="2082395"/>
    <lineage>
        <taxon>Bacteria</taxon>
        <taxon>Bacillati</taxon>
        <taxon>Bacillota</taxon>
        <taxon>Bacilli</taxon>
        <taxon>Bacillales</taxon>
        <taxon>Caryophanaceae</taxon>
        <taxon>Jeotgalibacillus</taxon>
    </lineage>
</organism>
<dbReference type="InterPro" id="IPR015424">
    <property type="entry name" value="PyrdxlP-dep_Trfase"/>
</dbReference>
<dbReference type="InterPro" id="IPR015422">
    <property type="entry name" value="PyrdxlP-dep_Trfase_small"/>
</dbReference>
<dbReference type="GO" id="GO:0030170">
    <property type="term" value="F:pyridoxal phosphate binding"/>
    <property type="evidence" value="ECO:0007669"/>
    <property type="project" value="InterPro"/>
</dbReference>
<comment type="cofactor">
    <cofactor evidence="1">
        <name>pyridoxal 5'-phosphate</name>
        <dbReference type="ChEBI" id="CHEBI:597326"/>
    </cofactor>
</comment>
<keyword evidence="4 7" id="KW-0456">Lyase</keyword>
<comment type="caution">
    <text evidence="7">The sequence shown here is derived from an EMBL/GenBank/DDBJ whole genome shotgun (WGS) entry which is preliminary data.</text>
</comment>
<dbReference type="Proteomes" id="UP000239047">
    <property type="component" value="Unassembled WGS sequence"/>
</dbReference>
<feature type="domain" description="Aminotransferase class I/classII large" evidence="6">
    <location>
        <begin position="59"/>
        <end position="382"/>
    </location>
</feature>
<dbReference type="EC" id="4.4.1.13" evidence="2"/>
<dbReference type="RefSeq" id="WP_104057936.1">
    <property type="nucleotide sequence ID" value="NZ_PREZ01000004.1"/>
</dbReference>
<evidence type="ECO:0000256" key="1">
    <source>
        <dbReference type="ARBA" id="ARBA00001933"/>
    </source>
</evidence>
<dbReference type="Pfam" id="PF00155">
    <property type="entry name" value="Aminotran_1_2"/>
    <property type="match status" value="1"/>
</dbReference>
<dbReference type="Gene3D" id="3.90.1150.10">
    <property type="entry name" value="Aspartate Aminotransferase, domain 1"/>
    <property type="match status" value="1"/>
</dbReference>
<dbReference type="GO" id="GO:0047804">
    <property type="term" value="F:cysteine-S-conjugate beta-lyase activity"/>
    <property type="evidence" value="ECO:0007669"/>
    <property type="project" value="UniProtKB-EC"/>
</dbReference>
<evidence type="ECO:0000313" key="7">
    <source>
        <dbReference type="EMBL" id="PPA69986.1"/>
    </source>
</evidence>
<proteinExistence type="inferred from homology"/>
<dbReference type="InterPro" id="IPR027619">
    <property type="entry name" value="C-S_lyase_PatB-like"/>
</dbReference>
<evidence type="ECO:0000256" key="3">
    <source>
        <dbReference type="ARBA" id="ARBA00022898"/>
    </source>
</evidence>
<keyword evidence="3" id="KW-0663">Pyridoxal phosphate</keyword>
<dbReference type="InterPro" id="IPR015421">
    <property type="entry name" value="PyrdxlP-dep_Trfase_major"/>
</dbReference>
<gene>
    <name evidence="7" type="ORF">C4B60_10315</name>
</gene>
<comment type="similarity">
    <text evidence="5">Belongs to the class-II pyridoxal-phosphate-dependent aminotransferase family. MalY/PatB cystathionine beta-lyase subfamily.</text>
</comment>
<dbReference type="PANTHER" id="PTHR43525">
    <property type="entry name" value="PROTEIN MALY"/>
    <property type="match status" value="1"/>
</dbReference>
<accession>A0A2S5GAG3</accession>
<dbReference type="InterPro" id="IPR004839">
    <property type="entry name" value="Aminotransferase_I/II_large"/>
</dbReference>
<dbReference type="Gene3D" id="3.40.640.10">
    <property type="entry name" value="Type I PLP-dependent aspartate aminotransferase-like (Major domain)"/>
    <property type="match status" value="1"/>
</dbReference>
<sequence>MEQFDEKIHRAGTSSVKWDMLKTVFGSEDLLPMWVADMDFKPPQPVLDSLEKRLQQPPYGYTFVPDSTGNAVVSWLERRHSWPISRAWILYSIGVVPSISVAIRALSEPGDQVLVMTPVYTPFFQMVELNDRKLATTLLKEKNERYEINWEDFEEKLKDTALFLLCSPHNPSGRVWSKDELHKISELCLKHDVLIISDEIHSDLIYSHSKHVPAALAAGNNEKSKHIITLAAPSKTFNLAGLQASVIISASQEIREKIQAEQTKMGFFTLNTFGIAAMEAAYLEGEEWLDALMNYLEGNLSLVREAVEEIPGLSLMEPDSTYLLWLNFKETGKSDEEVNDALLKKAKLALEPGEKYGEGGQGFVRMNIACSRELVREGIKRLKLAFTD</sequence>
<evidence type="ECO:0000256" key="4">
    <source>
        <dbReference type="ARBA" id="ARBA00023239"/>
    </source>
</evidence>
<evidence type="ECO:0000256" key="5">
    <source>
        <dbReference type="ARBA" id="ARBA00037974"/>
    </source>
</evidence>
<dbReference type="InterPro" id="IPR051798">
    <property type="entry name" value="Class-II_PLP-Dep_Aminotrans"/>
</dbReference>